<feature type="transmembrane region" description="Helical" evidence="2">
    <location>
        <begin position="415"/>
        <end position="434"/>
    </location>
</feature>
<dbReference type="InterPro" id="IPR052728">
    <property type="entry name" value="O2_lipid_transport_reg"/>
</dbReference>
<feature type="transmembrane region" description="Helical" evidence="2">
    <location>
        <begin position="807"/>
        <end position="838"/>
    </location>
</feature>
<comment type="caution">
    <text evidence="5">The sequence shown here is derived from an EMBL/GenBank/DDBJ whole genome shotgun (WGS) entry which is preliminary data.</text>
</comment>
<feature type="transmembrane region" description="Helical" evidence="2">
    <location>
        <begin position="604"/>
        <end position="624"/>
    </location>
</feature>
<keyword evidence="2" id="KW-0812">Transmembrane</keyword>
<organism evidence="5 6">
    <name type="scientific">Trichogramma kaykai</name>
    <dbReference type="NCBI Taxonomy" id="54128"/>
    <lineage>
        <taxon>Eukaryota</taxon>
        <taxon>Metazoa</taxon>
        <taxon>Ecdysozoa</taxon>
        <taxon>Arthropoda</taxon>
        <taxon>Hexapoda</taxon>
        <taxon>Insecta</taxon>
        <taxon>Pterygota</taxon>
        <taxon>Neoptera</taxon>
        <taxon>Endopterygota</taxon>
        <taxon>Hymenoptera</taxon>
        <taxon>Apocrita</taxon>
        <taxon>Proctotrupomorpha</taxon>
        <taxon>Chalcidoidea</taxon>
        <taxon>Trichogrammatidae</taxon>
        <taxon>Trichogramma</taxon>
    </lineage>
</organism>
<name>A0ABD2W5E0_9HYME</name>
<sequence>MGRPSRAKLGALLRPVLCLALLFCLIERCVSQDDNSTSTSNSTTTESYSHILKIERGRKPTHHHEPNETASRSSSSTERSKGRPEFSKNNPEVDWKTNLLKVAEQEAKSHQKNFDLDFMKDKLEKSANSIQWLADLYDPLRWVKVPGDIKPECRADLDAFLHDLKHGKLWAAKLSDASGRYSSQYHFGNGFWLGSSTLCRELNSTQGHSNRNDSLPFSVQFYVSRMLFVLPSSIEATTRQVFIGLCLPSTCDHASVKSMLRACADRVEQQGEATHHSTGPKIHIVQVRKVPSSDYSPWNDAKFFALASSSGLVFFLMLCATIYEYRTGAFSSGKAVTPDLESLSASNNNERKIEYADKNLAEEQQRITCGMSGLAGSNGGGGGDGANDKELIEKAEKGVNDVIVKDSLARTKDKSILLSCLLAFSPIANGSKIISTEPATKSSLTCLHGLRVLSLGWVVMVHTYLQVFSIAENKILRTVTERNFMFQTISNATFSVDTFFFISGLLVTILFYRSLASGTSPNDKGNFLSASMSKFLIMILYRFIRLTPSYLFVLGVNAIAMRYTMTVSVFSPQIIDQYTCEQFWWRNALYVNSLYPRTEMCMLWSWYMANDMQFYVLGILLLLLSVKYFRAVAFTILAVMVSSCLTTFVIAYKNDYIARIQEPFALFDELYDKPWLRAGPYFIGTMTGYLLFKTNCNIKMPILLRGVGWVASSLIMGSLVYGLYPENLSVTVSSVYAALGHTAWAIAVSFIVVQCCTGAAPLVDKLLSLRIIYPLSRLTYCAYLVHPTMMMFTATQMDGPLHLHNGIVLIVYFGNLVAAFLVAFCISVAFEAPVVNLLKLMLSPKKRSR</sequence>
<dbReference type="EMBL" id="JBJJXI010000135">
    <property type="protein sequence ID" value="KAL3388213.1"/>
    <property type="molecule type" value="Genomic_DNA"/>
</dbReference>
<evidence type="ECO:0000313" key="6">
    <source>
        <dbReference type="Proteomes" id="UP001627154"/>
    </source>
</evidence>
<accession>A0ABD2W5E0</accession>
<keyword evidence="6" id="KW-1185">Reference proteome</keyword>
<dbReference type="InterPro" id="IPR006621">
    <property type="entry name" value="Nose-resist-to-fluoxetine_N"/>
</dbReference>
<feature type="transmembrane region" description="Helical" evidence="2">
    <location>
        <begin position="303"/>
        <end position="323"/>
    </location>
</feature>
<feature type="chain" id="PRO_5044869653" description="Nose resistant-to-fluoxetine protein N-terminal domain-containing protein" evidence="3">
    <location>
        <begin position="32"/>
        <end position="849"/>
    </location>
</feature>
<feature type="transmembrane region" description="Helical" evidence="2">
    <location>
        <begin position="775"/>
        <end position="795"/>
    </location>
</feature>
<gene>
    <name evidence="5" type="ORF">TKK_016641</name>
</gene>
<feature type="domain" description="Nose resistant-to-fluoxetine protein N-terminal" evidence="4">
    <location>
        <begin position="150"/>
        <end position="278"/>
    </location>
</feature>
<feature type="transmembrane region" description="Helical" evidence="2">
    <location>
        <begin position="704"/>
        <end position="724"/>
    </location>
</feature>
<feature type="compositionally biased region" description="Basic and acidic residues" evidence="1">
    <location>
        <begin position="78"/>
        <end position="91"/>
    </location>
</feature>
<dbReference type="InterPro" id="IPR002656">
    <property type="entry name" value="Acyl_transf_3_dom"/>
</dbReference>
<protein>
    <recommendedName>
        <fullName evidence="4">Nose resistant-to-fluoxetine protein N-terminal domain-containing protein</fullName>
    </recommendedName>
</protein>
<proteinExistence type="predicted"/>
<dbReference type="SMART" id="SM00703">
    <property type="entry name" value="NRF"/>
    <property type="match status" value="1"/>
</dbReference>
<dbReference type="AlphaFoldDB" id="A0ABD2W5E0"/>
<keyword evidence="2" id="KW-1133">Transmembrane helix</keyword>
<dbReference type="Pfam" id="PF20146">
    <property type="entry name" value="NRF"/>
    <property type="match status" value="1"/>
</dbReference>
<evidence type="ECO:0000256" key="1">
    <source>
        <dbReference type="SAM" id="MobiDB-lite"/>
    </source>
</evidence>
<evidence type="ECO:0000256" key="3">
    <source>
        <dbReference type="SAM" id="SignalP"/>
    </source>
</evidence>
<dbReference type="PANTHER" id="PTHR11161">
    <property type="entry name" value="O-ACYLTRANSFERASE"/>
    <property type="match status" value="1"/>
</dbReference>
<feature type="compositionally biased region" description="Low complexity" evidence="1">
    <location>
        <begin position="68"/>
        <end position="77"/>
    </location>
</feature>
<feature type="region of interest" description="Disordered" evidence="1">
    <location>
        <begin position="33"/>
        <end position="91"/>
    </location>
</feature>
<dbReference type="PANTHER" id="PTHR11161:SF69">
    <property type="entry name" value="NOSE RESISTANT TO FLUOXETINE PROTEIN 6-LIKE PROTEIN"/>
    <property type="match status" value="1"/>
</dbReference>
<feature type="transmembrane region" description="Helical" evidence="2">
    <location>
        <begin position="492"/>
        <end position="515"/>
    </location>
</feature>
<reference evidence="5 6" key="1">
    <citation type="journal article" date="2024" name="bioRxiv">
        <title>A reference genome for Trichogramma kaykai: A tiny desert-dwelling parasitoid wasp with competing sex-ratio distorters.</title>
        <authorList>
            <person name="Culotta J."/>
            <person name="Lindsey A.R."/>
        </authorList>
    </citation>
    <scope>NUCLEOTIDE SEQUENCE [LARGE SCALE GENOMIC DNA]</scope>
    <source>
        <strain evidence="5 6">KSX58</strain>
    </source>
</reference>
<evidence type="ECO:0000259" key="4">
    <source>
        <dbReference type="SMART" id="SM00703"/>
    </source>
</evidence>
<keyword evidence="2" id="KW-0472">Membrane</keyword>
<feature type="transmembrane region" description="Helical" evidence="2">
    <location>
        <begin position="454"/>
        <end position="471"/>
    </location>
</feature>
<evidence type="ECO:0000256" key="2">
    <source>
        <dbReference type="SAM" id="Phobius"/>
    </source>
</evidence>
<feature type="transmembrane region" description="Helical" evidence="2">
    <location>
        <begin position="631"/>
        <end position="654"/>
    </location>
</feature>
<dbReference type="Pfam" id="PF01757">
    <property type="entry name" value="Acyl_transf_3"/>
    <property type="match status" value="1"/>
</dbReference>
<feature type="compositionally biased region" description="Basic and acidic residues" evidence="1">
    <location>
        <begin position="52"/>
        <end position="67"/>
    </location>
</feature>
<feature type="signal peptide" evidence="3">
    <location>
        <begin position="1"/>
        <end position="31"/>
    </location>
</feature>
<dbReference type="Proteomes" id="UP001627154">
    <property type="component" value="Unassembled WGS sequence"/>
</dbReference>
<feature type="compositionally biased region" description="Low complexity" evidence="1">
    <location>
        <begin position="35"/>
        <end position="47"/>
    </location>
</feature>
<evidence type="ECO:0000313" key="5">
    <source>
        <dbReference type="EMBL" id="KAL3388213.1"/>
    </source>
</evidence>
<keyword evidence="3" id="KW-0732">Signal</keyword>